<feature type="transmembrane region" description="Helical" evidence="1">
    <location>
        <begin position="102"/>
        <end position="123"/>
    </location>
</feature>
<evidence type="ECO:0000313" key="3">
    <source>
        <dbReference type="Proteomes" id="UP000626180"/>
    </source>
</evidence>
<evidence type="ECO:0000256" key="1">
    <source>
        <dbReference type="SAM" id="Phobius"/>
    </source>
</evidence>
<dbReference type="Pfam" id="PF10947">
    <property type="entry name" value="DUF2628"/>
    <property type="match status" value="1"/>
</dbReference>
<feature type="transmembrane region" description="Helical" evidence="1">
    <location>
        <begin position="48"/>
        <end position="67"/>
    </location>
</feature>
<evidence type="ECO:0000313" key="2">
    <source>
        <dbReference type="EMBL" id="MBF8640802.1"/>
    </source>
</evidence>
<name>A0ABS0FKD6_PSELU</name>
<sequence>MDTTEPSREASYPPKWQERFAFYETYGAPKTATCKKAFKELPFRKKLLIIRCWPAFFLGPFYLIFALGLKKKGLAMLGIAFSTGLLELLFQELTGIDVPQALDFGISIGFAIANSMIANYAYYLKEMKNTQSWNPWEGFSAFGWI</sequence>
<keyword evidence="3" id="KW-1185">Reference proteome</keyword>
<dbReference type="RefSeq" id="WP_010798250.1">
    <property type="nucleotide sequence ID" value="NZ_CP069262.1"/>
</dbReference>
<accession>A0ABS0FKD6</accession>
<protein>
    <submittedName>
        <fullName evidence="2">DUF2628 domain-containing protein</fullName>
    </submittedName>
</protein>
<dbReference type="EMBL" id="JADMCD010000003">
    <property type="protein sequence ID" value="MBF8640802.1"/>
    <property type="molecule type" value="Genomic_DNA"/>
</dbReference>
<feature type="transmembrane region" description="Helical" evidence="1">
    <location>
        <begin position="73"/>
        <end position="90"/>
    </location>
</feature>
<proteinExistence type="predicted"/>
<keyword evidence="1" id="KW-0812">Transmembrane</keyword>
<reference evidence="2 3" key="1">
    <citation type="submission" date="2020-10" db="EMBL/GenBank/DDBJ databases">
        <title>Genome sequences of Pseudomonas isolates.</title>
        <authorList>
            <person name="Wessels L."/>
            <person name="Reich F."/>
            <person name="Hammerl J."/>
        </authorList>
    </citation>
    <scope>NUCLEOTIDE SEQUENCE [LARGE SCALE GENOMIC DNA]</scope>
    <source>
        <strain evidence="2 3">20-MO00624-0</strain>
    </source>
</reference>
<dbReference type="InterPro" id="IPR024399">
    <property type="entry name" value="DUF2628"/>
</dbReference>
<organism evidence="2 3">
    <name type="scientific">Pseudomonas luteola</name>
    <dbReference type="NCBI Taxonomy" id="47886"/>
    <lineage>
        <taxon>Bacteria</taxon>
        <taxon>Pseudomonadati</taxon>
        <taxon>Pseudomonadota</taxon>
        <taxon>Gammaproteobacteria</taxon>
        <taxon>Pseudomonadales</taxon>
        <taxon>Pseudomonadaceae</taxon>
        <taxon>Pseudomonas</taxon>
    </lineage>
</organism>
<dbReference type="Proteomes" id="UP000626180">
    <property type="component" value="Unassembled WGS sequence"/>
</dbReference>
<keyword evidence="1" id="KW-1133">Transmembrane helix</keyword>
<comment type="caution">
    <text evidence="2">The sequence shown here is derived from an EMBL/GenBank/DDBJ whole genome shotgun (WGS) entry which is preliminary data.</text>
</comment>
<keyword evidence="1" id="KW-0472">Membrane</keyword>
<gene>
    <name evidence="2" type="ORF">IRZ65_08915</name>
</gene>